<keyword evidence="1" id="KW-1133">Transmembrane helix</keyword>
<dbReference type="AlphaFoldDB" id="A0A1H7HQ78"/>
<feature type="transmembrane region" description="Helical" evidence="1">
    <location>
        <begin position="152"/>
        <end position="173"/>
    </location>
</feature>
<evidence type="ECO:0000256" key="1">
    <source>
        <dbReference type="SAM" id="Phobius"/>
    </source>
</evidence>
<feature type="transmembrane region" description="Helical" evidence="1">
    <location>
        <begin position="53"/>
        <end position="71"/>
    </location>
</feature>
<gene>
    <name evidence="2" type="ORF">SAMN05216214_10357</name>
</gene>
<dbReference type="Proteomes" id="UP000185766">
    <property type="component" value="Unassembled WGS sequence"/>
</dbReference>
<dbReference type="EMBL" id="FOAS01000003">
    <property type="protein sequence ID" value="SEK52429.1"/>
    <property type="molecule type" value="Genomic_DNA"/>
</dbReference>
<sequence length="181" mass="20264">MTRLASTALVLVGLLYPFAVYFGLEHVSPRWFALLLAALWLMRALTATRQPGTWQLPALALVFCGVLAISADDQLLRLYPVLINAGLAALFAHSLYHGMPVIERLARLQEPDLPPSGVRYTRQVTKVWLAFFLANGSVALLLSLWAPLSWWTLYNGLIAYLLMGCLFIVEWLVRQRVKAQA</sequence>
<evidence type="ECO:0000313" key="3">
    <source>
        <dbReference type="Proteomes" id="UP000185766"/>
    </source>
</evidence>
<proteinExistence type="predicted"/>
<name>A0A1H7HQ78_9GAMM</name>
<feature type="transmembrane region" description="Helical" evidence="1">
    <location>
        <begin position="127"/>
        <end position="146"/>
    </location>
</feature>
<protein>
    <submittedName>
        <fullName evidence="2">Uncharacterized membrane protein</fullName>
    </submittedName>
</protein>
<feature type="transmembrane region" description="Helical" evidence="1">
    <location>
        <begin position="29"/>
        <end position="46"/>
    </location>
</feature>
<organism evidence="2 3">
    <name type="scientific">Atopomonas hussainii</name>
    <dbReference type="NCBI Taxonomy" id="1429083"/>
    <lineage>
        <taxon>Bacteria</taxon>
        <taxon>Pseudomonadati</taxon>
        <taxon>Pseudomonadota</taxon>
        <taxon>Gammaproteobacteria</taxon>
        <taxon>Pseudomonadales</taxon>
        <taxon>Pseudomonadaceae</taxon>
        <taxon>Atopomonas</taxon>
    </lineage>
</organism>
<keyword evidence="3" id="KW-1185">Reference proteome</keyword>
<keyword evidence="1" id="KW-0472">Membrane</keyword>
<evidence type="ECO:0000313" key="2">
    <source>
        <dbReference type="EMBL" id="SEK52429.1"/>
    </source>
</evidence>
<keyword evidence="1" id="KW-0812">Transmembrane</keyword>
<dbReference type="RefSeq" id="WP_074865140.1">
    <property type="nucleotide sequence ID" value="NZ_FOAS01000003.1"/>
</dbReference>
<feature type="transmembrane region" description="Helical" evidence="1">
    <location>
        <begin position="77"/>
        <end position="96"/>
    </location>
</feature>
<reference evidence="2 3" key="1">
    <citation type="submission" date="2016-10" db="EMBL/GenBank/DDBJ databases">
        <authorList>
            <person name="de Groot N.N."/>
        </authorList>
    </citation>
    <scope>NUCLEOTIDE SEQUENCE [LARGE SCALE GENOMIC DNA]</scope>
    <source>
        <strain evidence="2 3">JCM 19513</strain>
    </source>
</reference>
<accession>A0A1H7HQ78</accession>